<evidence type="ECO:0000313" key="2">
    <source>
        <dbReference type="Proteomes" id="UP000002195"/>
    </source>
</evidence>
<evidence type="ECO:0000313" key="1">
    <source>
        <dbReference type="EMBL" id="EAL71814.2"/>
    </source>
</evidence>
<dbReference type="KEGG" id="ddi:DDB_G0271368"/>
<protein>
    <submittedName>
        <fullName evidence="1">Uncharacterized protein</fullName>
    </submittedName>
</protein>
<comment type="caution">
    <text evidence="1">The sequence shown here is derived from an EMBL/GenBank/DDBJ whole genome shotgun (WGS) entry which is preliminary data.</text>
</comment>
<dbReference type="HOGENOM" id="CLU_913444_0_0_1"/>
<gene>
    <name evidence="1" type="ORF">DDB_G0271368</name>
</gene>
<accession>Q55BG1</accession>
<sequence length="305" mass="33989">MKTNWNCFGSKITIIMVSFSCIVYLNNKKDEIKFESVNRIYDVLKIIAEYISDNGVQYKTKDLSIFDKQPVGDGLGEKELDIETKLNENNIPTHIYVLYEPKKNILYEPKKDIFANALPPLGEKSGSMSNPSVGKNHQPATLVSKSFEILADIKPIPCHNLLWGSLGNGSYLHYSTESDIAFYVRTAVNDIIKSCGINAYCSSYFGVSDLKPDIMVLANSIGLPIGIIEVKKPSKNIMENDKLHGQTLNYVLSIAEMYGQEDVYGISTTYESWRVCWLPISDGSAQASKLGLTNESTTTLQKPDT</sequence>
<dbReference type="VEuPathDB" id="AmoebaDB:DDB_G0271368"/>
<organism evidence="1 2">
    <name type="scientific">Dictyostelium discoideum</name>
    <name type="common">Social amoeba</name>
    <dbReference type="NCBI Taxonomy" id="44689"/>
    <lineage>
        <taxon>Eukaryota</taxon>
        <taxon>Amoebozoa</taxon>
        <taxon>Evosea</taxon>
        <taxon>Eumycetozoa</taxon>
        <taxon>Dictyostelia</taxon>
        <taxon>Dictyosteliales</taxon>
        <taxon>Dictyosteliaceae</taxon>
        <taxon>Dictyostelium</taxon>
    </lineage>
</organism>
<dbReference type="FunCoup" id="Q55BG1">
    <property type="interactions" value="18"/>
</dbReference>
<reference evidence="1 2" key="1">
    <citation type="journal article" date="2005" name="Nature">
        <title>The genome of the social amoeba Dictyostelium discoideum.</title>
        <authorList>
            <consortium name="The Dictyostelium discoideum Sequencing Consortium"/>
            <person name="Eichinger L."/>
            <person name="Pachebat J.A."/>
            <person name="Glockner G."/>
            <person name="Rajandream M.A."/>
            <person name="Sucgang R."/>
            <person name="Berriman M."/>
            <person name="Song J."/>
            <person name="Olsen R."/>
            <person name="Szafranski K."/>
            <person name="Xu Q."/>
            <person name="Tunggal B."/>
            <person name="Kummerfeld S."/>
            <person name="Madera M."/>
            <person name="Konfortov B.A."/>
            <person name="Rivero F."/>
            <person name="Bankier A.T."/>
            <person name="Lehmann R."/>
            <person name="Hamlin N."/>
            <person name="Davies R."/>
            <person name="Gaudet P."/>
            <person name="Fey P."/>
            <person name="Pilcher K."/>
            <person name="Chen G."/>
            <person name="Saunders D."/>
            <person name="Sodergren E."/>
            <person name="Davis P."/>
            <person name="Kerhornou A."/>
            <person name="Nie X."/>
            <person name="Hall N."/>
            <person name="Anjard C."/>
            <person name="Hemphill L."/>
            <person name="Bason N."/>
            <person name="Farbrother P."/>
            <person name="Desany B."/>
            <person name="Just E."/>
            <person name="Morio T."/>
            <person name="Rost R."/>
            <person name="Churcher C."/>
            <person name="Cooper J."/>
            <person name="Haydock S."/>
            <person name="van Driessche N."/>
            <person name="Cronin A."/>
            <person name="Goodhead I."/>
            <person name="Muzny D."/>
            <person name="Mourier T."/>
            <person name="Pain A."/>
            <person name="Lu M."/>
            <person name="Harper D."/>
            <person name="Lindsay R."/>
            <person name="Hauser H."/>
            <person name="James K."/>
            <person name="Quiles M."/>
            <person name="Madan Babu M."/>
            <person name="Saito T."/>
            <person name="Buchrieser C."/>
            <person name="Wardroper A."/>
            <person name="Felder M."/>
            <person name="Thangavelu M."/>
            <person name="Johnson D."/>
            <person name="Knights A."/>
            <person name="Loulseged H."/>
            <person name="Mungall K."/>
            <person name="Oliver K."/>
            <person name="Price C."/>
            <person name="Quail M.A."/>
            <person name="Urushihara H."/>
            <person name="Hernandez J."/>
            <person name="Rabbinowitsch E."/>
            <person name="Steffen D."/>
            <person name="Sanders M."/>
            <person name="Ma J."/>
            <person name="Kohara Y."/>
            <person name="Sharp S."/>
            <person name="Simmonds M."/>
            <person name="Spiegler S."/>
            <person name="Tivey A."/>
            <person name="Sugano S."/>
            <person name="White B."/>
            <person name="Walker D."/>
            <person name="Woodward J."/>
            <person name="Winckler T."/>
            <person name="Tanaka Y."/>
            <person name="Shaulsky G."/>
            <person name="Schleicher M."/>
            <person name="Weinstock G."/>
            <person name="Rosenthal A."/>
            <person name="Cox E.C."/>
            <person name="Chisholm R.L."/>
            <person name="Gibbs R."/>
            <person name="Loomis W.F."/>
            <person name="Platzer M."/>
            <person name="Kay R.R."/>
            <person name="Williams J."/>
            <person name="Dear P.H."/>
            <person name="Noegel A.A."/>
            <person name="Barrell B."/>
            <person name="Kuspa A."/>
        </authorList>
    </citation>
    <scope>NUCLEOTIDE SEQUENCE [LARGE SCALE GENOMIC DNA]</scope>
    <source>
        <strain evidence="1 2">AX4</strain>
    </source>
</reference>
<dbReference type="PANTHER" id="PTHR34871">
    <property type="entry name" value="DUF5898 DOMAIN-CONTAINING PROTEIN"/>
    <property type="match status" value="1"/>
</dbReference>
<dbReference type="EMBL" id="AAFI02000006">
    <property type="protein sequence ID" value="EAL71814.2"/>
    <property type="molecule type" value="Genomic_DNA"/>
</dbReference>
<name>Q55BG1_DICDI</name>
<dbReference type="AlphaFoldDB" id="Q55BG1"/>
<dbReference type="InParanoid" id="Q55BG1"/>
<dbReference type="dictyBase" id="DDB_G0271368"/>
<dbReference type="RefSeq" id="XP_645651.2">
    <property type="nucleotide sequence ID" value="XM_640559.2"/>
</dbReference>
<dbReference type="PANTHER" id="PTHR34871:SF1">
    <property type="entry name" value="DUF5898 DOMAIN-CONTAINING PROTEIN"/>
    <property type="match status" value="1"/>
</dbReference>
<dbReference type="GeneID" id="8617843"/>
<proteinExistence type="predicted"/>
<keyword evidence="2" id="KW-1185">Reference proteome</keyword>
<dbReference type="Proteomes" id="UP000002195">
    <property type="component" value="Unassembled WGS sequence"/>
</dbReference>
<dbReference type="PaxDb" id="44689-DDB0216793"/>